<dbReference type="GO" id="GO:0003735">
    <property type="term" value="F:structural constituent of ribosome"/>
    <property type="evidence" value="ECO:0007669"/>
    <property type="project" value="InterPro"/>
</dbReference>
<evidence type="ECO:0000313" key="7">
    <source>
        <dbReference type="Proteomes" id="UP000228561"/>
    </source>
</evidence>
<dbReference type="GO" id="GO:0005840">
    <property type="term" value="C:ribosome"/>
    <property type="evidence" value="ECO:0007669"/>
    <property type="project" value="UniProtKB-KW"/>
</dbReference>
<comment type="similarity">
    <text evidence="1 5">Belongs to the bacterial ribosomal protein bL33 family.</text>
</comment>
<evidence type="ECO:0000256" key="2">
    <source>
        <dbReference type="ARBA" id="ARBA00022980"/>
    </source>
</evidence>
<dbReference type="NCBIfam" id="TIGR01023">
    <property type="entry name" value="rpmG_bact"/>
    <property type="match status" value="1"/>
</dbReference>
<dbReference type="Gene3D" id="2.20.28.120">
    <property type="entry name" value="Ribosomal protein L33"/>
    <property type="match status" value="1"/>
</dbReference>
<sequence>MSLLQENLIKLQCGKCKRNNYWTRKNKKKVERKITLKKYCKWCKKRTEHKEAKK</sequence>
<comment type="caution">
    <text evidence="6">The sequence shown here is derived from an EMBL/GenBank/DDBJ whole genome shotgun (WGS) entry which is preliminary data.</text>
</comment>
<name>A0A2M7B952_9BACT</name>
<dbReference type="InterPro" id="IPR011332">
    <property type="entry name" value="Ribosomal_zn-bd"/>
</dbReference>
<proteinExistence type="inferred from homology"/>
<dbReference type="InterPro" id="IPR038584">
    <property type="entry name" value="Ribosomal_bL33_sf"/>
</dbReference>
<accession>A0A2M7B952</accession>
<evidence type="ECO:0000313" key="6">
    <source>
        <dbReference type="EMBL" id="PIU99623.1"/>
    </source>
</evidence>
<evidence type="ECO:0000256" key="1">
    <source>
        <dbReference type="ARBA" id="ARBA00007596"/>
    </source>
</evidence>
<dbReference type="NCBIfam" id="NF001764">
    <property type="entry name" value="PRK00504.1"/>
    <property type="match status" value="1"/>
</dbReference>
<dbReference type="InterPro" id="IPR001705">
    <property type="entry name" value="Ribosomal_bL33"/>
</dbReference>
<dbReference type="Proteomes" id="UP000228561">
    <property type="component" value="Unassembled WGS sequence"/>
</dbReference>
<dbReference type="SUPFAM" id="SSF57829">
    <property type="entry name" value="Zn-binding ribosomal proteins"/>
    <property type="match status" value="1"/>
</dbReference>
<keyword evidence="3 5" id="KW-0687">Ribonucleoprotein</keyword>
<dbReference type="GO" id="GO:1990904">
    <property type="term" value="C:ribonucleoprotein complex"/>
    <property type="evidence" value="ECO:0007669"/>
    <property type="project" value="UniProtKB-KW"/>
</dbReference>
<dbReference type="AlphaFoldDB" id="A0A2M7B952"/>
<dbReference type="HAMAP" id="MF_00294">
    <property type="entry name" value="Ribosomal_bL33"/>
    <property type="match status" value="1"/>
</dbReference>
<gene>
    <name evidence="5 6" type="primary">rpmG</name>
    <name evidence="6" type="ORF">COS58_01275</name>
</gene>
<dbReference type="NCBIfam" id="NF001860">
    <property type="entry name" value="PRK00595.1"/>
    <property type="match status" value="1"/>
</dbReference>
<organism evidence="6 7">
    <name type="scientific">Candidatus Tagabacteria bacterium CG03_land_8_20_14_0_80_41_22</name>
    <dbReference type="NCBI Taxonomy" id="1975020"/>
    <lineage>
        <taxon>Bacteria</taxon>
        <taxon>Candidatus Tagaibacteriota</taxon>
    </lineage>
</organism>
<dbReference type="EMBL" id="PEVG01000015">
    <property type="protein sequence ID" value="PIU99623.1"/>
    <property type="molecule type" value="Genomic_DNA"/>
</dbReference>
<evidence type="ECO:0000256" key="5">
    <source>
        <dbReference type="HAMAP-Rule" id="MF_00294"/>
    </source>
</evidence>
<reference evidence="7" key="1">
    <citation type="submission" date="2017-09" db="EMBL/GenBank/DDBJ databases">
        <title>Depth-based differentiation of microbial function through sediment-hosted aquifers and enrichment of novel symbionts in the deep terrestrial subsurface.</title>
        <authorList>
            <person name="Probst A.J."/>
            <person name="Ladd B."/>
            <person name="Jarett J.K."/>
            <person name="Geller-Mcgrath D.E."/>
            <person name="Sieber C.M.K."/>
            <person name="Emerson J.B."/>
            <person name="Anantharaman K."/>
            <person name="Thomas B.C."/>
            <person name="Malmstrom R."/>
            <person name="Stieglmeier M."/>
            <person name="Klingl A."/>
            <person name="Woyke T."/>
            <person name="Ryan C.M."/>
            <person name="Banfield J.F."/>
        </authorList>
    </citation>
    <scope>NUCLEOTIDE SEQUENCE [LARGE SCALE GENOMIC DNA]</scope>
</reference>
<keyword evidence="2 5" id="KW-0689">Ribosomal protein</keyword>
<dbReference type="Pfam" id="PF00471">
    <property type="entry name" value="Ribosomal_L33"/>
    <property type="match status" value="1"/>
</dbReference>
<dbReference type="GO" id="GO:0006412">
    <property type="term" value="P:translation"/>
    <property type="evidence" value="ECO:0007669"/>
    <property type="project" value="UniProtKB-UniRule"/>
</dbReference>
<protein>
    <recommendedName>
        <fullName evidence="4 5">Large ribosomal subunit protein bL33</fullName>
    </recommendedName>
</protein>
<evidence type="ECO:0000256" key="3">
    <source>
        <dbReference type="ARBA" id="ARBA00023274"/>
    </source>
</evidence>
<dbReference type="GO" id="GO:0005737">
    <property type="term" value="C:cytoplasm"/>
    <property type="evidence" value="ECO:0007669"/>
    <property type="project" value="UniProtKB-ARBA"/>
</dbReference>
<evidence type="ECO:0000256" key="4">
    <source>
        <dbReference type="ARBA" id="ARBA00035176"/>
    </source>
</evidence>